<organism evidence="2 3">
    <name type="scientific">Mucor lusitanicus CBS 277.49</name>
    <dbReference type="NCBI Taxonomy" id="747725"/>
    <lineage>
        <taxon>Eukaryota</taxon>
        <taxon>Fungi</taxon>
        <taxon>Fungi incertae sedis</taxon>
        <taxon>Mucoromycota</taxon>
        <taxon>Mucoromycotina</taxon>
        <taxon>Mucoromycetes</taxon>
        <taxon>Mucorales</taxon>
        <taxon>Mucorineae</taxon>
        <taxon>Mucoraceae</taxon>
        <taxon>Mucor</taxon>
    </lineage>
</organism>
<feature type="chain" id="PRO_5007897567" evidence="1">
    <location>
        <begin position="22"/>
        <end position="274"/>
    </location>
</feature>
<dbReference type="Proteomes" id="UP000077051">
    <property type="component" value="Unassembled WGS sequence"/>
</dbReference>
<evidence type="ECO:0000313" key="2">
    <source>
        <dbReference type="EMBL" id="OAC98744.1"/>
    </source>
</evidence>
<proteinExistence type="predicted"/>
<name>A0A168HFZ0_MUCCL</name>
<dbReference type="OrthoDB" id="2248195at2759"/>
<evidence type="ECO:0000256" key="1">
    <source>
        <dbReference type="SAM" id="SignalP"/>
    </source>
</evidence>
<reference evidence="2 3" key="1">
    <citation type="submission" date="2015-06" db="EMBL/GenBank/DDBJ databases">
        <title>Expansion of signal transduction pathways in fungi by whole-genome duplication.</title>
        <authorList>
            <consortium name="DOE Joint Genome Institute"/>
            <person name="Corrochano L.M."/>
            <person name="Kuo A."/>
            <person name="Marcet-Houben M."/>
            <person name="Polaino S."/>
            <person name="Salamov A."/>
            <person name="Villalobos J.M."/>
            <person name="Alvarez M.I."/>
            <person name="Avalos J."/>
            <person name="Benito E.P."/>
            <person name="Benoit I."/>
            <person name="Burger G."/>
            <person name="Camino L.P."/>
            <person name="Canovas D."/>
            <person name="Cerda-Olmedo E."/>
            <person name="Cheng J.-F."/>
            <person name="Dominguez A."/>
            <person name="Elias M."/>
            <person name="Eslava A.P."/>
            <person name="Glaser F."/>
            <person name="Grimwood J."/>
            <person name="Gutierrez G."/>
            <person name="Heitman J."/>
            <person name="Henrissat B."/>
            <person name="Iturriaga E.A."/>
            <person name="Lang B.F."/>
            <person name="Lavin J.L."/>
            <person name="Lee S."/>
            <person name="Li W."/>
            <person name="Lindquist E."/>
            <person name="Lopez-Garcia S."/>
            <person name="Luque E.M."/>
            <person name="Marcos A.T."/>
            <person name="Martin J."/>
            <person name="Mccluskey K."/>
            <person name="Medina H.R."/>
            <person name="Miralles-Duran A."/>
            <person name="Miyazaki A."/>
            <person name="Munoz-Torres E."/>
            <person name="Oguiza J.A."/>
            <person name="Ohm R."/>
            <person name="Olmedo M."/>
            <person name="Orejas M."/>
            <person name="Ortiz-Castellanos L."/>
            <person name="Pisabarro A.G."/>
            <person name="Rodriguez-Romero J."/>
            <person name="Ruiz-Herrera J."/>
            <person name="Ruiz-Vazquez R."/>
            <person name="Sanz C."/>
            <person name="Schackwitz W."/>
            <person name="Schmutz J."/>
            <person name="Shahriari M."/>
            <person name="Shelest E."/>
            <person name="Silva-Franco F."/>
            <person name="Soanes D."/>
            <person name="Syed K."/>
            <person name="Tagua V.G."/>
            <person name="Talbot N.J."/>
            <person name="Thon M."/>
            <person name="De Vries R.P."/>
            <person name="Wiebenga A."/>
            <person name="Yadav J.S."/>
            <person name="Braun E.L."/>
            <person name="Baker S."/>
            <person name="Garre V."/>
            <person name="Horwitz B."/>
            <person name="Torres-Martinez S."/>
            <person name="Idnurm A."/>
            <person name="Herrera-Estrella A."/>
            <person name="Gabaldon T."/>
            <person name="Grigoriev I.V."/>
        </authorList>
    </citation>
    <scope>NUCLEOTIDE SEQUENCE [LARGE SCALE GENOMIC DNA]</scope>
    <source>
        <strain evidence="2 3">CBS 277.49</strain>
    </source>
</reference>
<comment type="caution">
    <text evidence="2">The sequence shown here is derived from an EMBL/GenBank/DDBJ whole genome shotgun (WGS) entry which is preliminary data.</text>
</comment>
<sequence>MSLLSYILLFSTCTFLMAVQGLQINFSSVKSDMLIKDTAQAHYESIIDDILSQHNEGLLTELSIVIKTPHDMQTALRPQSELLMGSSNIQDVCVAQMPGMIANQIHELSNELYSSVDAIVSEFWTTTDIEYRQLILNAINKGLWEQEVMDELVASLELLNMDIADHIIAAVDRFDILYKVKMALKSCQSIFDQENNPFAAEDQEETLTEKIWSAILVSFTTTSSQASSGIREAPQHGFLNRYIFELTSDLQSELYSRVYELARSVYEDLAFGSA</sequence>
<dbReference type="VEuPathDB" id="FungiDB:MUCCIDRAFT_157312"/>
<keyword evidence="3" id="KW-1185">Reference proteome</keyword>
<dbReference type="STRING" id="747725.A0A168HFZ0"/>
<keyword evidence="1" id="KW-0732">Signal</keyword>
<protein>
    <submittedName>
        <fullName evidence="2">Uncharacterized protein</fullName>
    </submittedName>
</protein>
<gene>
    <name evidence="2" type="ORF">MUCCIDRAFT_157312</name>
</gene>
<dbReference type="EMBL" id="AMYB01000009">
    <property type="protein sequence ID" value="OAC98744.1"/>
    <property type="molecule type" value="Genomic_DNA"/>
</dbReference>
<feature type="signal peptide" evidence="1">
    <location>
        <begin position="1"/>
        <end position="21"/>
    </location>
</feature>
<dbReference type="AlphaFoldDB" id="A0A168HFZ0"/>
<evidence type="ECO:0000313" key="3">
    <source>
        <dbReference type="Proteomes" id="UP000077051"/>
    </source>
</evidence>
<accession>A0A168HFZ0</accession>